<keyword evidence="1" id="KW-0732">Signal</keyword>
<proteinExistence type="predicted"/>
<dbReference type="Proteomes" id="UP000772434">
    <property type="component" value="Unassembled WGS sequence"/>
</dbReference>
<name>A0A9P5UAC5_9AGAR</name>
<feature type="chain" id="PRO_5040385784" description="Hydrophobin" evidence="1">
    <location>
        <begin position="19"/>
        <end position="155"/>
    </location>
</feature>
<evidence type="ECO:0000313" key="2">
    <source>
        <dbReference type="EMBL" id="KAF9070923.1"/>
    </source>
</evidence>
<accession>A0A9P5UAC5</accession>
<sequence length="155" mass="16231">MHIKLAFVTTALATLTVAIPLPPDIVSEISLIVGALGVVSDVVQNIDILDIGPALPAEVFRRQLAELPIILKLPHTMPLSSPPLVLRRQGAPTDTCTGSPTTIPVCCDNSPVPCSLLAPDDVCDAPNQALCCEFEAASSSFQCFAAANTTSDHDD</sequence>
<dbReference type="EMBL" id="JADNRY010000036">
    <property type="protein sequence ID" value="KAF9070923.1"/>
    <property type="molecule type" value="Genomic_DNA"/>
</dbReference>
<comment type="caution">
    <text evidence="2">The sequence shown here is derived from an EMBL/GenBank/DDBJ whole genome shotgun (WGS) entry which is preliminary data.</text>
</comment>
<gene>
    <name evidence="2" type="ORF">BDP27DRAFT_1419447</name>
</gene>
<evidence type="ECO:0008006" key="4">
    <source>
        <dbReference type="Google" id="ProtNLM"/>
    </source>
</evidence>
<keyword evidence="3" id="KW-1185">Reference proteome</keyword>
<protein>
    <recommendedName>
        <fullName evidence="4">Hydrophobin</fullName>
    </recommendedName>
</protein>
<reference evidence="2" key="1">
    <citation type="submission" date="2020-11" db="EMBL/GenBank/DDBJ databases">
        <authorList>
            <consortium name="DOE Joint Genome Institute"/>
            <person name="Ahrendt S."/>
            <person name="Riley R."/>
            <person name="Andreopoulos W."/>
            <person name="Labutti K."/>
            <person name="Pangilinan J."/>
            <person name="Ruiz-Duenas F.J."/>
            <person name="Barrasa J.M."/>
            <person name="Sanchez-Garcia M."/>
            <person name="Camarero S."/>
            <person name="Miyauchi S."/>
            <person name="Serrano A."/>
            <person name="Linde D."/>
            <person name="Babiker R."/>
            <person name="Drula E."/>
            <person name="Ayuso-Fernandez I."/>
            <person name="Pacheco R."/>
            <person name="Padilla G."/>
            <person name="Ferreira P."/>
            <person name="Barriuso J."/>
            <person name="Kellner H."/>
            <person name="Castanera R."/>
            <person name="Alfaro M."/>
            <person name="Ramirez L."/>
            <person name="Pisabarro A.G."/>
            <person name="Kuo A."/>
            <person name="Tritt A."/>
            <person name="Lipzen A."/>
            <person name="He G."/>
            <person name="Yan M."/>
            <person name="Ng V."/>
            <person name="Cullen D."/>
            <person name="Martin F."/>
            <person name="Rosso M.-N."/>
            <person name="Henrissat B."/>
            <person name="Hibbett D."/>
            <person name="Martinez A.T."/>
            <person name="Grigoriev I.V."/>
        </authorList>
    </citation>
    <scope>NUCLEOTIDE SEQUENCE</scope>
    <source>
        <strain evidence="2">AH 40177</strain>
    </source>
</reference>
<feature type="signal peptide" evidence="1">
    <location>
        <begin position="1"/>
        <end position="18"/>
    </location>
</feature>
<organism evidence="2 3">
    <name type="scientific">Rhodocollybia butyracea</name>
    <dbReference type="NCBI Taxonomy" id="206335"/>
    <lineage>
        <taxon>Eukaryota</taxon>
        <taxon>Fungi</taxon>
        <taxon>Dikarya</taxon>
        <taxon>Basidiomycota</taxon>
        <taxon>Agaricomycotina</taxon>
        <taxon>Agaricomycetes</taxon>
        <taxon>Agaricomycetidae</taxon>
        <taxon>Agaricales</taxon>
        <taxon>Marasmiineae</taxon>
        <taxon>Omphalotaceae</taxon>
        <taxon>Rhodocollybia</taxon>
    </lineage>
</organism>
<dbReference type="AlphaFoldDB" id="A0A9P5UAC5"/>
<evidence type="ECO:0000313" key="3">
    <source>
        <dbReference type="Proteomes" id="UP000772434"/>
    </source>
</evidence>
<evidence type="ECO:0000256" key="1">
    <source>
        <dbReference type="SAM" id="SignalP"/>
    </source>
</evidence>